<organism evidence="2 3">
    <name type="scientific">Apiospora phragmitis</name>
    <dbReference type="NCBI Taxonomy" id="2905665"/>
    <lineage>
        <taxon>Eukaryota</taxon>
        <taxon>Fungi</taxon>
        <taxon>Dikarya</taxon>
        <taxon>Ascomycota</taxon>
        <taxon>Pezizomycotina</taxon>
        <taxon>Sordariomycetes</taxon>
        <taxon>Xylariomycetidae</taxon>
        <taxon>Amphisphaeriales</taxon>
        <taxon>Apiosporaceae</taxon>
        <taxon>Apiospora</taxon>
    </lineage>
</organism>
<feature type="region of interest" description="Disordered" evidence="1">
    <location>
        <begin position="20"/>
        <end position="55"/>
    </location>
</feature>
<dbReference type="Proteomes" id="UP001480595">
    <property type="component" value="Unassembled WGS sequence"/>
</dbReference>
<evidence type="ECO:0000313" key="3">
    <source>
        <dbReference type="Proteomes" id="UP001480595"/>
    </source>
</evidence>
<gene>
    <name evidence="2" type="ORF">PG994_015234</name>
</gene>
<feature type="compositionally biased region" description="Basic and acidic residues" evidence="1">
    <location>
        <begin position="189"/>
        <end position="199"/>
    </location>
</feature>
<evidence type="ECO:0000313" key="2">
    <source>
        <dbReference type="EMBL" id="KAK8036737.1"/>
    </source>
</evidence>
<dbReference type="GeneID" id="92099706"/>
<sequence length="255" mass="28486">MYPRVLPHHRVLALDKVEHRRQRRLPRRPAQEEPEHEVDREHVEVHELGPGRRPARVAGRAARQAAAERHGVEAGLLVLAEGGGQLVLRDGVRVVCYAVAAAVDGGDRGEDLVQLVDQDHDVDDAVIAAGARRGRELVRGVAHEDGAPPWLQSATTPSSRLIKPVYPRSHRFHALIPAFHQPSPNPPQYDDRRSNDAPRCRRRLGHGRRTTPNLESPVCDEQRPRLDLCHSTAHDQQIIIDYESLRSWSGSVICA</sequence>
<reference evidence="2 3" key="1">
    <citation type="submission" date="2023-01" db="EMBL/GenBank/DDBJ databases">
        <title>Analysis of 21 Apiospora genomes using comparative genomics revels a genus with tremendous synthesis potential of carbohydrate active enzymes and secondary metabolites.</title>
        <authorList>
            <person name="Sorensen T."/>
        </authorList>
    </citation>
    <scope>NUCLEOTIDE SEQUENCE [LARGE SCALE GENOMIC DNA]</scope>
    <source>
        <strain evidence="2 3">CBS 135458</strain>
    </source>
</reference>
<feature type="region of interest" description="Disordered" evidence="1">
    <location>
        <begin position="178"/>
        <end position="219"/>
    </location>
</feature>
<keyword evidence="3" id="KW-1185">Reference proteome</keyword>
<proteinExistence type="predicted"/>
<dbReference type="RefSeq" id="XP_066707555.1">
    <property type="nucleotide sequence ID" value="XM_066866641.1"/>
</dbReference>
<comment type="caution">
    <text evidence="2">The sequence shown here is derived from an EMBL/GenBank/DDBJ whole genome shotgun (WGS) entry which is preliminary data.</text>
</comment>
<accession>A0ABR1SQY2</accession>
<feature type="compositionally biased region" description="Basic residues" evidence="1">
    <location>
        <begin position="200"/>
        <end position="209"/>
    </location>
</feature>
<dbReference type="EMBL" id="JAQQWL010000018">
    <property type="protein sequence ID" value="KAK8036737.1"/>
    <property type="molecule type" value="Genomic_DNA"/>
</dbReference>
<evidence type="ECO:0000256" key="1">
    <source>
        <dbReference type="SAM" id="MobiDB-lite"/>
    </source>
</evidence>
<name>A0ABR1SQY2_9PEZI</name>
<protein>
    <submittedName>
        <fullName evidence="2">Uncharacterized protein</fullName>
    </submittedName>
</protein>
<feature type="compositionally biased region" description="Basic and acidic residues" evidence="1">
    <location>
        <begin position="29"/>
        <end position="50"/>
    </location>
</feature>